<dbReference type="SMART" id="SM00746">
    <property type="entry name" value="TRASH"/>
    <property type="match status" value="1"/>
</dbReference>
<evidence type="ECO:0000256" key="1">
    <source>
        <dbReference type="SAM" id="MobiDB-lite"/>
    </source>
</evidence>
<protein>
    <recommendedName>
        <fullName evidence="2">TRASH domain-containing protein</fullName>
    </recommendedName>
</protein>
<feature type="domain" description="TRASH" evidence="2">
    <location>
        <begin position="48"/>
        <end position="85"/>
    </location>
</feature>
<dbReference type="InterPro" id="IPR012348">
    <property type="entry name" value="RNR-like"/>
</dbReference>
<organism evidence="3 4">
    <name type="scientific">Arthrobacter liuii</name>
    <dbReference type="NCBI Taxonomy" id="1476996"/>
    <lineage>
        <taxon>Bacteria</taxon>
        <taxon>Bacillati</taxon>
        <taxon>Actinomycetota</taxon>
        <taxon>Actinomycetes</taxon>
        <taxon>Micrococcales</taxon>
        <taxon>Micrococcaceae</taxon>
        <taxon>Arthrobacter</taxon>
    </lineage>
</organism>
<dbReference type="InterPro" id="IPR011017">
    <property type="entry name" value="TRASH_dom"/>
</dbReference>
<gene>
    <name evidence="3" type="ORF">GCM10007170_39940</name>
</gene>
<dbReference type="InterPro" id="IPR007029">
    <property type="entry name" value="YHS_dom"/>
</dbReference>
<feature type="region of interest" description="Disordered" evidence="1">
    <location>
        <begin position="1"/>
        <end position="54"/>
    </location>
</feature>
<accession>A0ABQ2B140</accession>
<evidence type="ECO:0000313" key="4">
    <source>
        <dbReference type="Proteomes" id="UP000643279"/>
    </source>
</evidence>
<evidence type="ECO:0000313" key="3">
    <source>
        <dbReference type="EMBL" id="GGI01153.1"/>
    </source>
</evidence>
<dbReference type="EMBL" id="BMFW01000032">
    <property type="protein sequence ID" value="GGI01153.1"/>
    <property type="molecule type" value="Genomic_DNA"/>
</dbReference>
<proteinExistence type="predicted"/>
<reference evidence="4" key="1">
    <citation type="journal article" date="2019" name="Int. J. Syst. Evol. Microbiol.">
        <title>The Global Catalogue of Microorganisms (GCM) 10K type strain sequencing project: providing services to taxonomists for standard genome sequencing and annotation.</title>
        <authorList>
            <consortium name="The Broad Institute Genomics Platform"/>
            <consortium name="The Broad Institute Genome Sequencing Center for Infectious Disease"/>
            <person name="Wu L."/>
            <person name="Ma J."/>
        </authorList>
    </citation>
    <scope>NUCLEOTIDE SEQUENCE [LARGE SCALE GENOMIC DNA]</scope>
    <source>
        <strain evidence="4">CGMCC 1.12778</strain>
    </source>
</reference>
<dbReference type="Proteomes" id="UP000643279">
    <property type="component" value="Unassembled WGS sequence"/>
</dbReference>
<name>A0ABQ2B140_9MICC</name>
<dbReference type="Pfam" id="PF04945">
    <property type="entry name" value="YHS"/>
    <property type="match status" value="1"/>
</dbReference>
<keyword evidence="4" id="KW-1185">Reference proteome</keyword>
<comment type="caution">
    <text evidence="3">The sequence shown here is derived from an EMBL/GenBank/DDBJ whole genome shotgun (WGS) entry which is preliminary data.</text>
</comment>
<sequence>MTDPEKYINQPGTEPMPPSAPEPTAGRNEESSGTPEKGSSLAAGTVTDPVCGMSVDTANPGATLVHGRTCYFCSEGCRDAFAADPAGSSRT</sequence>
<dbReference type="Gene3D" id="1.10.620.20">
    <property type="entry name" value="Ribonucleotide Reductase, subunit A"/>
    <property type="match status" value="1"/>
</dbReference>
<evidence type="ECO:0000259" key="2">
    <source>
        <dbReference type="SMART" id="SM00746"/>
    </source>
</evidence>